<accession>A0A0C2N626</accession>
<comment type="similarity">
    <text evidence="1">Belongs to the EF-Ts family.</text>
</comment>
<dbReference type="PANTHER" id="PTHR11741:SF0">
    <property type="entry name" value="ELONGATION FACTOR TS, MITOCHONDRIAL"/>
    <property type="match status" value="1"/>
</dbReference>
<keyword evidence="6" id="KW-1185">Reference proteome</keyword>
<dbReference type="SUPFAM" id="SSF46934">
    <property type="entry name" value="UBA-like"/>
    <property type="match status" value="1"/>
</dbReference>
<evidence type="ECO:0000259" key="4">
    <source>
        <dbReference type="Pfam" id="PF00889"/>
    </source>
</evidence>
<dbReference type="AlphaFoldDB" id="A0A0C2N626"/>
<dbReference type="InterPro" id="IPR036402">
    <property type="entry name" value="EF-Ts_dimer_sf"/>
</dbReference>
<dbReference type="SUPFAM" id="SSF54713">
    <property type="entry name" value="Elongation factor Ts (EF-Ts), dimerisation domain"/>
    <property type="match status" value="1"/>
</dbReference>
<dbReference type="InterPro" id="IPR014039">
    <property type="entry name" value="Transl_elong_EFTs/EF1B_dimer"/>
</dbReference>
<dbReference type="InterPro" id="IPR001816">
    <property type="entry name" value="Transl_elong_EFTs/EF1B"/>
</dbReference>
<evidence type="ECO:0000256" key="1">
    <source>
        <dbReference type="ARBA" id="ARBA00005532"/>
    </source>
</evidence>
<dbReference type="InterPro" id="IPR009060">
    <property type="entry name" value="UBA-like_sf"/>
</dbReference>
<proteinExistence type="inferred from homology"/>
<evidence type="ECO:0000256" key="2">
    <source>
        <dbReference type="ARBA" id="ARBA00022768"/>
    </source>
</evidence>
<dbReference type="GO" id="GO:0003746">
    <property type="term" value="F:translation elongation factor activity"/>
    <property type="evidence" value="ECO:0007669"/>
    <property type="project" value="UniProtKB-KW"/>
</dbReference>
<evidence type="ECO:0000313" key="6">
    <source>
        <dbReference type="Proteomes" id="UP000031668"/>
    </source>
</evidence>
<dbReference type="EMBL" id="JWZT01002432">
    <property type="protein sequence ID" value="KII69387.1"/>
    <property type="molecule type" value="Genomic_DNA"/>
</dbReference>
<comment type="caution">
    <text evidence="5">The sequence shown here is derived from an EMBL/GenBank/DDBJ whole genome shotgun (WGS) entry which is preliminary data.</text>
</comment>
<reference evidence="5 6" key="1">
    <citation type="journal article" date="2014" name="Genome Biol. Evol.">
        <title>The genome of the myxosporean Thelohanellus kitauei shows adaptations to nutrient acquisition within its fish host.</title>
        <authorList>
            <person name="Yang Y."/>
            <person name="Xiong J."/>
            <person name="Zhou Z."/>
            <person name="Huo F."/>
            <person name="Miao W."/>
            <person name="Ran C."/>
            <person name="Liu Y."/>
            <person name="Zhang J."/>
            <person name="Feng J."/>
            <person name="Wang M."/>
            <person name="Wang M."/>
            <person name="Wang L."/>
            <person name="Yao B."/>
        </authorList>
    </citation>
    <scope>NUCLEOTIDE SEQUENCE [LARGE SCALE GENOMIC DNA]</scope>
    <source>
        <strain evidence="5">Wuqing</strain>
    </source>
</reference>
<dbReference type="Proteomes" id="UP000031668">
    <property type="component" value="Unassembled WGS sequence"/>
</dbReference>
<dbReference type="GO" id="GO:0005739">
    <property type="term" value="C:mitochondrion"/>
    <property type="evidence" value="ECO:0007669"/>
    <property type="project" value="GOC"/>
</dbReference>
<feature type="domain" description="Translation elongation factor EFTs/EF1B dimerisation" evidence="4">
    <location>
        <begin position="89"/>
        <end position="237"/>
    </location>
</feature>
<keyword evidence="2 5" id="KW-0251">Elongation factor</keyword>
<dbReference type="Gene3D" id="1.10.8.10">
    <property type="entry name" value="DNA helicase RuvA subunit, C-terminal domain"/>
    <property type="match status" value="1"/>
</dbReference>
<sequence length="283" mass="32033">MTWFTKTWLCSILRCSSLTNKELLLNLRRDTGAPFSICKEALLFAQNDIKKARGYICDKFNHKSSKLSQKAGPLTNGLIGVGYNDHSCALVKINCESDFVAKTQEFLVLTGKALECCLSIHDDNGKVQRFKKSVYYEHPRILEILQEFHFEEHLKEASGKFGEKLEFGCVCIMHFTDQYIPGIYAHSSEGFINLRSPYPNHFGRIGSMALLRQASSQQHLDLAHDIARQITGNDPYVNATCDEEAIQTLLQQEFLSDPTRTVSDVVIKYDAEIVSLCRDQHSS</sequence>
<dbReference type="Pfam" id="PF00889">
    <property type="entry name" value="EF_TS"/>
    <property type="match status" value="1"/>
</dbReference>
<dbReference type="Gene3D" id="3.30.479.20">
    <property type="entry name" value="Elongation factor Ts, dimerisation domain"/>
    <property type="match status" value="2"/>
</dbReference>
<gene>
    <name evidence="5" type="ORF">RF11_11859</name>
</gene>
<evidence type="ECO:0000256" key="3">
    <source>
        <dbReference type="ARBA" id="ARBA00022917"/>
    </source>
</evidence>
<name>A0A0C2N626_THEKT</name>
<dbReference type="PANTHER" id="PTHR11741">
    <property type="entry name" value="ELONGATION FACTOR TS"/>
    <property type="match status" value="1"/>
</dbReference>
<dbReference type="GO" id="GO:0070125">
    <property type="term" value="P:mitochondrial translational elongation"/>
    <property type="evidence" value="ECO:0007669"/>
    <property type="project" value="TreeGrafter"/>
</dbReference>
<evidence type="ECO:0000313" key="5">
    <source>
        <dbReference type="EMBL" id="KII69387.1"/>
    </source>
</evidence>
<dbReference type="OrthoDB" id="277235at2759"/>
<keyword evidence="3" id="KW-0648">Protein biosynthesis</keyword>
<protein>
    <submittedName>
        <fullName evidence="5">Elongation factor Ts, mitochondrial</fullName>
    </submittedName>
</protein>
<organism evidence="5 6">
    <name type="scientific">Thelohanellus kitauei</name>
    <name type="common">Myxosporean</name>
    <dbReference type="NCBI Taxonomy" id="669202"/>
    <lineage>
        <taxon>Eukaryota</taxon>
        <taxon>Metazoa</taxon>
        <taxon>Cnidaria</taxon>
        <taxon>Myxozoa</taxon>
        <taxon>Myxosporea</taxon>
        <taxon>Bivalvulida</taxon>
        <taxon>Platysporina</taxon>
        <taxon>Myxobolidae</taxon>
        <taxon>Thelohanellus</taxon>
    </lineage>
</organism>